<dbReference type="OrthoDB" id="5393654at2759"/>
<sequence>MYAPRNPFDWEETRKRRAEGKTSATMGNPDIRRGSKTAQSGMSSGAGQSRPRSLRYPRKQEDPRAKVPEGKLLDSVFLLKLRPPTENSIQSPKITGCEHVASYNWVDGQVASILVPGAPPAWTPLESPEQLKEDDGEYFRDINAARWPRRPMEPAIRALLEMQPDFATEDINIVTCATTIGNLDKFANHIYWNFDFEIQLVGSTLFMIRKEHPSKEIFRGIYGHGHTFPEAYTSWDPSVKGSLSHQRLVKYAFGGLKFIVRFESDGYLLDVADENEEPAMTKQAKKGDNGEDIDSLAQAMNTVDISTAPKPNGALEVKNAGFAIPHNAIFDLKTRSEKSVVNMNETIRRLWARQIPYFILAYHKRGLFENIRIEHVKEQIEEWEK</sequence>
<dbReference type="PANTHER" id="PTHR35179:SF2">
    <property type="entry name" value="START DOMAIN-CONTAINING PROTEIN"/>
    <property type="match status" value="1"/>
</dbReference>
<dbReference type="AlphaFoldDB" id="A0A2B7XY73"/>
<protein>
    <submittedName>
        <fullName evidence="2">Uncharacterized protein</fullName>
    </submittedName>
</protein>
<proteinExistence type="predicted"/>
<reference evidence="2 3" key="1">
    <citation type="submission" date="2017-10" db="EMBL/GenBank/DDBJ databases">
        <title>Comparative genomics in systemic dimorphic fungi from Ajellomycetaceae.</title>
        <authorList>
            <person name="Munoz J.F."/>
            <person name="Mcewen J.G."/>
            <person name="Clay O.K."/>
            <person name="Cuomo C.A."/>
        </authorList>
    </citation>
    <scope>NUCLEOTIDE SEQUENCE [LARGE SCALE GENOMIC DNA]</scope>
    <source>
        <strain evidence="2 3">UAMH7299</strain>
    </source>
</reference>
<feature type="region of interest" description="Disordered" evidence="1">
    <location>
        <begin position="1"/>
        <end position="67"/>
    </location>
</feature>
<dbReference type="STRING" id="1447883.A0A2B7XY73"/>
<dbReference type="Proteomes" id="UP000224634">
    <property type="component" value="Unassembled WGS sequence"/>
</dbReference>
<keyword evidence="3" id="KW-1185">Reference proteome</keyword>
<accession>A0A2B7XY73</accession>
<name>A0A2B7XY73_POLH7</name>
<evidence type="ECO:0000313" key="2">
    <source>
        <dbReference type="EMBL" id="PGH13980.1"/>
    </source>
</evidence>
<gene>
    <name evidence="2" type="ORF">AJ80_06120</name>
</gene>
<comment type="caution">
    <text evidence="2">The sequence shown here is derived from an EMBL/GenBank/DDBJ whole genome shotgun (WGS) entry which is preliminary data.</text>
</comment>
<organism evidence="2 3">
    <name type="scientific">Polytolypa hystricis (strain UAMH7299)</name>
    <dbReference type="NCBI Taxonomy" id="1447883"/>
    <lineage>
        <taxon>Eukaryota</taxon>
        <taxon>Fungi</taxon>
        <taxon>Dikarya</taxon>
        <taxon>Ascomycota</taxon>
        <taxon>Pezizomycotina</taxon>
        <taxon>Eurotiomycetes</taxon>
        <taxon>Eurotiomycetidae</taxon>
        <taxon>Onygenales</taxon>
        <taxon>Onygenales incertae sedis</taxon>
        <taxon>Polytolypa</taxon>
    </lineage>
</organism>
<evidence type="ECO:0000313" key="3">
    <source>
        <dbReference type="Proteomes" id="UP000224634"/>
    </source>
</evidence>
<dbReference type="PANTHER" id="PTHR35179">
    <property type="entry name" value="PROTEIN CBG02620"/>
    <property type="match status" value="1"/>
</dbReference>
<feature type="compositionally biased region" description="Low complexity" evidence="1">
    <location>
        <begin position="38"/>
        <end position="49"/>
    </location>
</feature>
<feature type="compositionally biased region" description="Basic and acidic residues" evidence="1">
    <location>
        <begin position="58"/>
        <end position="67"/>
    </location>
</feature>
<dbReference type="EMBL" id="PDNA01000098">
    <property type="protein sequence ID" value="PGH13980.1"/>
    <property type="molecule type" value="Genomic_DNA"/>
</dbReference>
<evidence type="ECO:0000256" key="1">
    <source>
        <dbReference type="SAM" id="MobiDB-lite"/>
    </source>
</evidence>